<dbReference type="InterPro" id="IPR000879">
    <property type="entry name" value="Guanylin"/>
</dbReference>
<evidence type="ECO:0000313" key="11">
    <source>
        <dbReference type="Proteomes" id="UP000261660"/>
    </source>
</evidence>
<reference evidence="10" key="2">
    <citation type="submission" date="2025-09" db="UniProtKB">
        <authorList>
            <consortium name="Ensembl"/>
        </authorList>
    </citation>
    <scope>IDENTIFICATION</scope>
</reference>
<dbReference type="PRINTS" id="PR00774">
    <property type="entry name" value="GUANYLIN"/>
</dbReference>
<sequence>MKTLVCVSVFFTVLFQTSCTVTVTEGDFHFSLEAVKALGALMSAEEDSSKQEVKQVEVETAAVCSHPDLPEDFKPLCLREDAGAALARLAVVASDADACEICESVACIGC</sequence>
<evidence type="ECO:0000256" key="4">
    <source>
        <dbReference type="ARBA" id="ARBA00022729"/>
    </source>
</evidence>
<evidence type="ECO:0000256" key="9">
    <source>
        <dbReference type="SAM" id="SignalP"/>
    </source>
</evidence>
<dbReference type="RefSeq" id="XP_020486054.1">
    <property type="nucleotide sequence ID" value="XM_020630398.3"/>
</dbReference>
<dbReference type="GeneTree" id="ENSGT00940000154436"/>
<name>A0A3Q3F9U9_9LABR</name>
<dbReference type="PANTHER" id="PTHR11318:SF4">
    <property type="entry name" value="GUANYLATE CYCLASE ACTIVATOR 2B"/>
    <property type="match status" value="1"/>
</dbReference>
<comment type="function">
    <text evidence="6">Endogenous activator of intestinal guanylate cyclase. It stimulates this enzyme through the same receptor binding region as the heat-stable enterotoxins. May be a potent physiological regulator of intestinal fluid and electrolyte transport. May be an autocrine/paracrine regulator of intestinal salt and water transport.</text>
</comment>
<keyword evidence="11" id="KW-1185">Reference proteome</keyword>
<feature type="disulfide bond" evidence="8">
    <location>
        <begin position="102"/>
        <end position="110"/>
    </location>
</feature>
<dbReference type="Ensembl" id="ENSLBET00000017323.1">
    <property type="protein sequence ID" value="ENSLBEP00000016384.1"/>
    <property type="gene ID" value="ENSLBEG00000012679.1"/>
</dbReference>
<feature type="chain" id="PRO_5018628540" description="Guanylate cyclase activator 2B" evidence="9">
    <location>
        <begin position="21"/>
        <end position="110"/>
    </location>
</feature>
<comment type="similarity">
    <text evidence="2">Belongs to the guanylin family.</text>
</comment>
<evidence type="ECO:0000256" key="3">
    <source>
        <dbReference type="ARBA" id="ARBA00022525"/>
    </source>
</evidence>
<dbReference type="SUPFAM" id="SSF89890">
    <property type="entry name" value="Proguanylin"/>
    <property type="match status" value="1"/>
</dbReference>
<evidence type="ECO:0000256" key="6">
    <source>
        <dbReference type="ARBA" id="ARBA00037765"/>
    </source>
</evidence>
<keyword evidence="4 9" id="KW-0732">Signal</keyword>
<dbReference type="PIRSF" id="PIRSF001849">
    <property type="entry name" value="Guanylin"/>
    <property type="match status" value="1"/>
</dbReference>
<protein>
    <recommendedName>
        <fullName evidence="7">Guanylate cyclase activator 2B</fullName>
    </recommendedName>
</protein>
<evidence type="ECO:0000256" key="8">
    <source>
        <dbReference type="PIRSR" id="PIRSR001849-50"/>
    </source>
</evidence>
<accession>A0A3Q3F9U9</accession>
<dbReference type="GeneID" id="109981560"/>
<dbReference type="Proteomes" id="UP000261660">
    <property type="component" value="Unplaced"/>
</dbReference>
<keyword evidence="5 8" id="KW-1015">Disulfide bond</keyword>
<dbReference type="OrthoDB" id="9926421at2759"/>
<evidence type="ECO:0000256" key="1">
    <source>
        <dbReference type="ARBA" id="ARBA00004613"/>
    </source>
</evidence>
<dbReference type="GO" id="GO:0005576">
    <property type="term" value="C:extracellular region"/>
    <property type="evidence" value="ECO:0007669"/>
    <property type="project" value="UniProtKB-SubCell"/>
</dbReference>
<evidence type="ECO:0000256" key="7">
    <source>
        <dbReference type="ARBA" id="ARBA00041176"/>
    </source>
</evidence>
<feature type="disulfide bond" evidence="8">
    <location>
        <begin position="64"/>
        <end position="77"/>
    </location>
</feature>
<keyword evidence="3" id="KW-0964">Secreted</keyword>
<comment type="subcellular location">
    <subcellularLocation>
        <location evidence="1">Secreted</location>
    </subcellularLocation>
</comment>
<dbReference type="InterPro" id="IPR036382">
    <property type="entry name" value="Guanylin_sf"/>
</dbReference>
<evidence type="ECO:0000313" key="10">
    <source>
        <dbReference type="Ensembl" id="ENSLBEP00000016384.1"/>
    </source>
</evidence>
<dbReference type="GO" id="GO:0030250">
    <property type="term" value="F:guanylate cyclase activator activity"/>
    <property type="evidence" value="ECO:0007669"/>
    <property type="project" value="InterPro"/>
</dbReference>
<feature type="disulfide bond" evidence="8">
    <location>
        <begin position="99"/>
        <end position="107"/>
    </location>
</feature>
<dbReference type="InParanoid" id="A0A3Q3F9U9"/>
<dbReference type="STRING" id="56723.ENSLBEP00000016384"/>
<reference evidence="10" key="1">
    <citation type="submission" date="2025-08" db="UniProtKB">
        <authorList>
            <consortium name="Ensembl"/>
        </authorList>
    </citation>
    <scope>IDENTIFICATION</scope>
</reference>
<evidence type="ECO:0000256" key="5">
    <source>
        <dbReference type="ARBA" id="ARBA00023157"/>
    </source>
</evidence>
<dbReference type="PANTHER" id="PTHR11318">
    <property type="entry name" value="GUANYLIN FAMILY MEMBER"/>
    <property type="match status" value="1"/>
</dbReference>
<organism evidence="10 11">
    <name type="scientific">Labrus bergylta</name>
    <name type="common">ballan wrasse</name>
    <dbReference type="NCBI Taxonomy" id="56723"/>
    <lineage>
        <taxon>Eukaryota</taxon>
        <taxon>Metazoa</taxon>
        <taxon>Chordata</taxon>
        <taxon>Craniata</taxon>
        <taxon>Vertebrata</taxon>
        <taxon>Euteleostomi</taxon>
        <taxon>Actinopterygii</taxon>
        <taxon>Neopterygii</taxon>
        <taxon>Teleostei</taxon>
        <taxon>Neoteleostei</taxon>
        <taxon>Acanthomorphata</taxon>
        <taxon>Eupercaria</taxon>
        <taxon>Labriformes</taxon>
        <taxon>Labridae</taxon>
        <taxon>Labrus</taxon>
    </lineage>
</organism>
<dbReference type="Gene3D" id="3.90.1450.10">
    <property type="entry name" value="Guanylin"/>
    <property type="match status" value="1"/>
</dbReference>
<feature type="signal peptide" evidence="9">
    <location>
        <begin position="1"/>
        <end position="20"/>
    </location>
</feature>
<proteinExistence type="inferred from homology"/>
<dbReference type="AlphaFoldDB" id="A0A3Q3F9U9"/>
<evidence type="ECO:0000256" key="2">
    <source>
        <dbReference type="ARBA" id="ARBA00009883"/>
    </source>
</evidence>
<dbReference type="Pfam" id="PF02058">
    <property type="entry name" value="Guanylin"/>
    <property type="match status" value="1"/>
</dbReference>